<proteinExistence type="predicted"/>
<dbReference type="AlphaFoldDB" id="A0AAE1EFI1"/>
<comment type="caution">
    <text evidence="2">The sequence shown here is derived from an EMBL/GenBank/DDBJ whole genome shotgun (WGS) entry which is preliminary data.</text>
</comment>
<keyword evidence="3" id="KW-1185">Reference proteome</keyword>
<reference evidence="2" key="1">
    <citation type="submission" date="2023-10" db="EMBL/GenBank/DDBJ databases">
        <title>Genome assemblies of two species of porcelain crab, Petrolisthes cinctipes and Petrolisthes manimaculis (Anomura: Porcellanidae).</title>
        <authorList>
            <person name="Angst P."/>
        </authorList>
    </citation>
    <scope>NUCLEOTIDE SEQUENCE</scope>
    <source>
        <strain evidence="2">PB745_01</strain>
        <tissue evidence="2">Gill</tissue>
    </source>
</reference>
<feature type="compositionally biased region" description="Gly residues" evidence="1">
    <location>
        <begin position="42"/>
        <end position="56"/>
    </location>
</feature>
<organism evidence="2 3">
    <name type="scientific">Petrolisthes cinctipes</name>
    <name type="common">Flat porcelain crab</name>
    <dbReference type="NCBI Taxonomy" id="88211"/>
    <lineage>
        <taxon>Eukaryota</taxon>
        <taxon>Metazoa</taxon>
        <taxon>Ecdysozoa</taxon>
        <taxon>Arthropoda</taxon>
        <taxon>Crustacea</taxon>
        <taxon>Multicrustacea</taxon>
        <taxon>Malacostraca</taxon>
        <taxon>Eumalacostraca</taxon>
        <taxon>Eucarida</taxon>
        <taxon>Decapoda</taxon>
        <taxon>Pleocyemata</taxon>
        <taxon>Anomura</taxon>
        <taxon>Galatheoidea</taxon>
        <taxon>Porcellanidae</taxon>
        <taxon>Petrolisthes</taxon>
    </lineage>
</organism>
<evidence type="ECO:0000313" key="2">
    <source>
        <dbReference type="EMBL" id="KAK3849043.1"/>
    </source>
</evidence>
<dbReference type="EMBL" id="JAWQEG010009177">
    <property type="protein sequence ID" value="KAK3849043.1"/>
    <property type="molecule type" value="Genomic_DNA"/>
</dbReference>
<accession>A0AAE1EFI1</accession>
<dbReference type="Proteomes" id="UP001286313">
    <property type="component" value="Unassembled WGS sequence"/>
</dbReference>
<evidence type="ECO:0000313" key="3">
    <source>
        <dbReference type="Proteomes" id="UP001286313"/>
    </source>
</evidence>
<name>A0AAE1EFI1_PETCI</name>
<sequence>MQGPVTGCYLSQRAVKTRLWSISEQHVAPVLCRSWSVHGAREGGGGGGGGGGGAREGGGDDGDGGAREGGDGGGSDCRGAGDASDGGGEVVMVVVPGKVVMVVRL</sequence>
<protein>
    <submittedName>
        <fullName evidence="2">Uncharacterized protein</fullName>
    </submittedName>
</protein>
<gene>
    <name evidence="2" type="ORF">Pcinc_044187</name>
</gene>
<feature type="region of interest" description="Disordered" evidence="1">
    <location>
        <begin position="38"/>
        <end position="88"/>
    </location>
</feature>
<evidence type="ECO:0000256" key="1">
    <source>
        <dbReference type="SAM" id="MobiDB-lite"/>
    </source>
</evidence>